<evidence type="ECO:0008006" key="4">
    <source>
        <dbReference type="Google" id="ProtNLM"/>
    </source>
</evidence>
<dbReference type="Proteomes" id="UP001175211">
    <property type="component" value="Unassembled WGS sequence"/>
</dbReference>
<keyword evidence="3" id="KW-1185">Reference proteome</keyword>
<reference evidence="2" key="1">
    <citation type="submission" date="2023-06" db="EMBL/GenBank/DDBJ databases">
        <authorList>
            <consortium name="Lawrence Berkeley National Laboratory"/>
            <person name="Ahrendt S."/>
            <person name="Sahu N."/>
            <person name="Indic B."/>
            <person name="Wong-Bajracharya J."/>
            <person name="Merenyi Z."/>
            <person name="Ke H.-M."/>
            <person name="Monk M."/>
            <person name="Kocsube S."/>
            <person name="Drula E."/>
            <person name="Lipzen A."/>
            <person name="Balint B."/>
            <person name="Henrissat B."/>
            <person name="Andreopoulos B."/>
            <person name="Martin F.M."/>
            <person name="Harder C.B."/>
            <person name="Rigling D."/>
            <person name="Ford K.L."/>
            <person name="Foster G.D."/>
            <person name="Pangilinan J."/>
            <person name="Papanicolaou A."/>
            <person name="Barry K."/>
            <person name="LaButti K."/>
            <person name="Viragh M."/>
            <person name="Koriabine M."/>
            <person name="Yan M."/>
            <person name="Riley R."/>
            <person name="Champramary S."/>
            <person name="Plett K.L."/>
            <person name="Tsai I.J."/>
            <person name="Slot J."/>
            <person name="Sipos G."/>
            <person name="Plett J."/>
            <person name="Nagy L.G."/>
            <person name="Grigoriev I.V."/>
        </authorList>
    </citation>
    <scope>NUCLEOTIDE SEQUENCE</scope>
    <source>
        <strain evidence="2">CCBAS 213</strain>
    </source>
</reference>
<gene>
    <name evidence="2" type="ORF">EV420DRAFT_1684260</name>
</gene>
<feature type="transmembrane region" description="Helical" evidence="1">
    <location>
        <begin position="160"/>
        <end position="179"/>
    </location>
</feature>
<protein>
    <recommendedName>
        <fullName evidence="4">Transmembrane protein</fullName>
    </recommendedName>
</protein>
<name>A0AA39T6H0_ARMTA</name>
<evidence type="ECO:0000256" key="1">
    <source>
        <dbReference type="SAM" id="Phobius"/>
    </source>
</evidence>
<dbReference type="GeneID" id="85362804"/>
<feature type="transmembrane region" description="Helical" evidence="1">
    <location>
        <begin position="15"/>
        <end position="43"/>
    </location>
</feature>
<feature type="transmembrane region" description="Helical" evidence="1">
    <location>
        <begin position="90"/>
        <end position="112"/>
    </location>
</feature>
<keyword evidence="1" id="KW-0812">Transmembrane</keyword>
<keyword evidence="1" id="KW-1133">Transmembrane helix</keyword>
<dbReference type="RefSeq" id="XP_060338031.1">
    <property type="nucleotide sequence ID" value="XM_060479256.1"/>
</dbReference>
<feature type="transmembrane region" description="Helical" evidence="1">
    <location>
        <begin position="133"/>
        <end position="154"/>
    </location>
</feature>
<accession>A0AA39T6H0</accession>
<organism evidence="2 3">
    <name type="scientific">Armillaria tabescens</name>
    <name type="common">Ringless honey mushroom</name>
    <name type="synonym">Agaricus tabescens</name>
    <dbReference type="NCBI Taxonomy" id="1929756"/>
    <lineage>
        <taxon>Eukaryota</taxon>
        <taxon>Fungi</taxon>
        <taxon>Dikarya</taxon>
        <taxon>Basidiomycota</taxon>
        <taxon>Agaricomycotina</taxon>
        <taxon>Agaricomycetes</taxon>
        <taxon>Agaricomycetidae</taxon>
        <taxon>Agaricales</taxon>
        <taxon>Marasmiineae</taxon>
        <taxon>Physalacriaceae</taxon>
        <taxon>Desarmillaria</taxon>
    </lineage>
</organism>
<keyword evidence="1" id="KW-0472">Membrane</keyword>
<dbReference type="EMBL" id="JAUEPS010000002">
    <property type="protein sequence ID" value="KAK0467756.1"/>
    <property type="molecule type" value="Genomic_DNA"/>
</dbReference>
<dbReference type="AlphaFoldDB" id="A0AA39T6H0"/>
<evidence type="ECO:0000313" key="3">
    <source>
        <dbReference type="Proteomes" id="UP001175211"/>
    </source>
</evidence>
<sequence>MSGTVINKCWRIQQVLVIVIILLYALTTINVAATLSFLCSGFIENGQSFWTIYSKFIGVNQATYLETVSKVIDVHHEYFSGSNSVVFMTLYMSFILATTLWCTLVIIFHVLTVAGVRCGAGGRLRVYHHFIEVLVESSALYSIALLLDLAFFIHDDLKTYYFNVIAVIARGVAPTLLVGRVAAGHTHPTEEHDKSVTVSTLRFQMASQLSQPSQPSTSSFQESTMQSAVLEADIEAQTERSDELMVVVERMQ</sequence>
<proteinExistence type="predicted"/>
<evidence type="ECO:0000313" key="2">
    <source>
        <dbReference type="EMBL" id="KAK0467756.1"/>
    </source>
</evidence>
<comment type="caution">
    <text evidence="2">The sequence shown here is derived from an EMBL/GenBank/DDBJ whole genome shotgun (WGS) entry which is preliminary data.</text>
</comment>